<feature type="non-terminal residue" evidence="2">
    <location>
        <position position="1"/>
    </location>
</feature>
<comment type="caution">
    <text evidence="2">The sequence shown here is derived from an EMBL/GenBank/DDBJ whole genome shotgun (WGS) entry which is preliminary data.</text>
</comment>
<name>A0A0F9ELG7_9ZZZZ</name>
<sequence>GESPEESNVSRRVILKGAGLVAAGGAFIAAGAVTLAGMAEAGKGAKGPVYPWPYRKINPQKAAEIAYNNWYRNFCSFAAASGIIIPERRLVGEPWTSYPLMSLKFGEGGVEGWGTLCGTLLGGSVAISLAAGHEGKPMINDLMQWYSETMQPVFEPENPRARFKSRTVSDSPLCHISVGKWMKAEGKSLGSPERRDRCARLTASVSFQIAVMLNDWHDGKYKRSYTGRQSDFGITTQNNCTDCHGSDVPTRIDG</sequence>
<accession>A0A0F9ELG7</accession>
<dbReference type="InterPro" id="IPR006311">
    <property type="entry name" value="TAT_signal"/>
</dbReference>
<keyword evidence="1" id="KW-0812">Transmembrane</keyword>
<dbReference type="InterPro" id="IPR010181">
    <property type="entry name" value="CGCAxxGCC_motif"/>
</dbReference>
<dbReference type="EMBL" id="LAZR01026973">
    <property type="protein sequence ID" value="KKL67136.1"/>
    <property type="molecule type" value="Genomic_DNA"/>
</dbReference>
<evidence type="ECO:0008006" key="3">
    <source>
        <dbReference type="Google" id="ProtNLM"/>
    </source>
</evidence>
<organism evidence="2">
    <name type="scientific">marine sediment metagenome</name>
    <dbReference type="NCBI Taxonomy" id="412755"/>
    <lineage>
        <taxon>unclassified sequences</taxon>
        <taxon>metagenomes</taxon>
        <taxon>ecological metagenomes</taxon>
    </lineage>
</organism>
<protein>
    <recommendedName>
        <fullName evidence="3">Chain A iron centre cytochrome C protein</fullName>
    </recommendedName>
</protein>
<dbReference type="AlphaFoldDB" id="A0A0F9ELG7"/>
<evidence type="ECO:0000313" key="2">
    <source>
        <dbReference type="EMBL" id="KKL67136.1"/>
    </source>
</evidence>
<proteinExistence type="predicted"/>
<evidence type="ECO:0000256" key="1">
    <source>
        <dbReference type="SAM" id="Phobius"/>
    </source>
</evidence>
<dbReference type="Pfam" id="PF09719">
    <property type="entry name" value="C_GCAxxG_C_C"/>
    <property type="match status" value="1"/>
</dbReference>
<dbReference type="SUPFAM" id="SSF48695">
    <property type="entry name" value="Multiheme cytochromes"/>
    <property type="match status" value="1"/>
</dbReference>
<dbReference type="PROSITE" id="PS51318">
    <property type="entry name" value="TAT"/>
    <property type="match status" value="1"/>
</dbReference>
<feature type="transmembrane region" description="Helical" evidence="1">
    <location>
        <begin position="13"/>
        <end position="36"/>
    </location>
</feature>
<gene>
    <name evidence="2" type="ORF">LCGC14_2138020</name>
</gene>
<keyword evidence="1" id="KW-1133">Transmembrane helix</keyword>
<dbReference type="InterPro" id="IPR036280">
    <property type="entry name" value="Multihaem_cyt_sf"/>
</dbReference>
<reference evidence="2" key="1">
    <citation type="journal article" date="2015" name="Nature">
        <title>Complex archaea that bridge the gap between prokaryotes and eukaryotes.</title>
        <authorList>
            <person name="Spang A."/>
            <person name="Saw J.H."/>
            <person name="Jorgensen S.L."/>
            <person name="Zaremba-Niedzwiedzka K."/>
            <person name="Martijn J."/>
            <person name="Lind A.E."/>
            <person name="van Eijk R."/>
            <person name="Schleper C."/>
            <person name="Guy L."/>
            <person name="Ettema T.J."/>
        </authorList>
    </citation>
    <scope>NUCLEOTIDE SEQUENCE</scope>
</reference>
<keyword evidence="1" id="KW-0472">Membrane</keyword>